<dbReference type="GO" id="GO:0046949">
    <property type="term" value="P:fatty-acyl-CoA biosynthetic process"/>
    <property type="evidence" value="ECO:0007669"/>
    <property type="project" value="TreeGrafter"/>
</dbReference>
<dbReference type="PANTHER" id="PTHR42807:SF1">
    <property type="entry name" value="GLUTARYL-COA DEHYDROGENASE, MITOCHONDRIAL"/>
    <property type="match status" value="1"/>
</dbReference>
<dbReference type="SUPFAM" id="SSF56645">
    <property type="entry name" value="Acyl-CoA dehydrogenase NM domain-like"/>
    <property type="match status" value="1"/>
</dbReference>
<dbReference type="Gene3D" id="1.10.540.10">
    <property type="entry name" value="Acyl-CoA dehydrogenase/oxidase, N-terminal domain"/>
    <property type="match status" value="1"/>
</dbReference>
<dbReference type="PANTHER" id="PTHR42807">
    <property type="entry name" value="GLUTARYL-COA DEHYDROGENASE, MITOCHONDRIAL"/>
    <property type="match status" value="1"/>
</dbReference>
<evidence type="ECO:0000256" key="2">
    <source>
        <dbReference type="ARBA" id="ARBA00023002"/>
    </source>
</evidence>
<evidence type="ECO:0000313" key="4">
    <source>
        <dbReference type="EMBL" id="OXT01416.1"/>
    </source>
</evidence>
<dbReference type="RefSeq" id="WP_173861863.1">
    <property type="nucleotide sequence ID" value="NZ_NBYO01000001.1"/>
</dbReference>
<dbReference type="Proteomes" id="UP000215405">
    <property type="component" value="Unassembled WGS sequence"/>
</dbReference>
<name>A0A231V1G7_9HYPH</name>
<dbReference type="GO" id="GO:0004361">
    <property type="term" value="F:glutaryl-CoA dehydrogenase activity"/>
    <property type="evidence" value="ECO:0007669"/>
    <property type="project" value="TreeGrafter"/>
</dbReference>
<organism evidence="4 5">
    <name type="scientific">Notoacmeibacter marinus</name>
    <dbReference type="NCBI Taxonomy" id="1876515"/>
    <lineage>
        <taxon>Bacteria</taxon>
        <taxon>Pseudomonadati</taxon>
        <taxon>Pseudomonadota</taxon>
        <taxon>Alphaproteobacteria</taxon>
        <taxon>Hyphomicrobiales</taxon>
        <taxon>Notoacmeibacteraceae</taxon>
        <taxon>Notoacmeibacter</taxon>
    </lineage>
</organism>
<keyword evidence="2" id="KW-0560">Oxidoreductase</keyword>
<evidence type="ECO:0000259" key="3">
    <source>
        <dbReference type="Pfam" id="PF02771"/>
    </source>
</evidence>
<evidence type="ECO:0000313" key="5">
    <source>
        <dbReference type="Proteomes" id="UP000215405"/>
    </source>
</evidence>
<feature type="non-terminal residue" evidence="4">
    <location>
        <position position="153"/>
    </location>
</feature>
<dbReference type="Pfam" id="PF02771">
    <property type="entry name" value="Acyl-CoA_dh_N"/>
    <property type="match status" value="1"/>
</dbReference>
<dbReference type="EMBL" id="NBYO01000001">
    <property type="protein sequence ID" value="OXT01416.1"/>
    <property type="molecule type" value="Genomic_DNA"/>
</dbReference>
<reference evidence="5" key="1">
    <citation type="journal article" date="2017" name="Int. J. Syst. Evol. Microbiol.">
        <title>Notoacmeibacter marinus gen. nov., sp. nov., isolated from the gut of a limpet and proposal of Notoacmeibacteraceae fam. nov. in the order Rhizobiales of the class Alphaproteobacteria.</title>
        <authorList>
            <person name="Huang Z."/>
            <person name="Guo F."/>
            <person name="Lai Q."/>
        </authorList>
    </citation>
    <scope>NUCLEOTIDE SEQUENCE [LARGE SCALE GENOMIC DNA]</scope>
    <source>
        <strain evidence="5">XMTR2A4</strain>
    </source>
</reference>
<evidence type="ECO:0000256" key="1">
    <source>
        <dbReference type="ARBA" id="ARBA00022946"/>
    </source>
</evidence>
<dbReference type="GO" id="GO:0000062">
    <property type="term" value="F:fatty-acyl-CoA binding"/>
    <property type="evidence" value="ECO:0007669"/>
    <property type="project" value="TreeGrafter"/>
</dbReference>
<dbReference type="InterPro" id="IPR052033">
    <property type="entry name" value="Glutaryl-CoA_DH_mitochondrial"/>
</dbReference>
<accession>A0A231V1G7</accession>
<dbReference type="GO" id="GO:0050660">
    <property type="term" value="F:flavin adenine dinucleotide binding"/>
    <property type="evidence" value="ECO:0007669"/>
    <property type="project" value="InterPro"/>
</dbReference>
<feature type="domain" description="Acyl-CoA dehydrogenase/oxidase N-terminal" evidence="3">
    <location>
        <begin position="31"/>
        <end position="143"/>
    </location>
</feature>
<dbReference type="InterPro" id="IPR037069">
    <property type="entry name" value="AcylCoA_DH/ox_N_sf"/>
</dbReference>
<protein>
    <submittedName>
        <fullName evidence="4">Acyl-CoA dehydrogenase</fullName>
    </submittedName>
</protein>
<dbReference type="GO" id="GO:0033539">
    <property type="term" value="P:fatty acid beta-oxidation using acyl-CoA dehydrogenase"/>
    <property type="evidence" value="ECO:0007669"/>
    <property type="project" value="TreeGrafter"/>
</dbReference>
<proteinExistence type="predicted"/>
<keyword evidence="5" id="KW-1185">Reference proteome</keyword>
<dbReference type="FunFam" id="1.10.540.10:FF:000003">
    <property type="entry name" value="glutaryl-CoA dehydrogenase, mitochondrial"/>
    <property type="match status" value="1"/>
</dbReference>
<sequence>MSQEQVRAEKNVKDDGAFVWSDPFLLDAQLTEEERMIRDTAAAFAEDRLLPRVTDAYLEETTDPAIFAEMGQAGLLGVTVPEEYGGVGAGYVAYGLVAREVERIDSGYRSMMSVQSSLVMHPIYAYGSEEQRRKYLPKLASGEWIGCFGLTEP</sequence>
<gene>
    <name evidence="4" type="ORF">B7H23_00005</name>
</gene>
<keyword evidence="1" id="KW-0809">Transit peptide</keyword>
<dbReference type="InterPro" id="IPR009100">
    <property type="entry name" value="AcylCoA_DH/oxidase_NM_dom_sf"/>
</dbReference>
<comment type="caution">
    <text evidence="4">The sequence shown here is derived from an EMBL/GenBank/DDBJ whole genome shotgun (WGS) entry which is preliminary data.</text>
</comment>
<dbReference type="InterPro" id="IPR013786">
    <property type="entry name" value="AcylCoA_DH/ox_N"/>
</dbReference>
<dbReference type="AlphaFoldDB" id="A0A231V1G7"/>